<dbReference type="Pfam" id="PF02543">
    <property type="entry name" value="Carbam_trans_N"/>
    <property type="match status" value="1"/>
</dbReference>
<dbReference type="CDD" id="cd24033">
    <property type="entry name" value="ASKHA_NBD_NodU_CmcH-like_N"/>
    <property type="match status" value="1"/>
</dbReference>
<evidence type="ECO:0000259" key="2">
    <source>
        <dbReference type="Pfam" id="PF02543"/>
    </source>
</evidence>
<dbReference type="InterPro" id="IPR051338">
    <property type="entry name" value="NodU/CmcH_Carbamoyltrnsfr"/>
</dbReference>
<gene>
    <name evidence="4" type="ORF">F6X51_11635</name>
</gene>
<evidence type="ECO:0000259" key="3">
    <source>
        <dbReference type="Pfam" id="PF16861"/>
    </source>
</evidence>
<sequence>MRYYLGLATTFHDPALALIGPDGGVIFAEAAERFLQYKRAPNCEPDAATRMVGILERHVPRGSEIVIASTWGPQFTEFLQGQERGGAFTLEALSRHGTALNRSFVPERAERIFIAELALAQGRAGYGTLLALDQETRGAGGAPRAEVVAQRRYPHHLTHAAYGLWGSPFAEATALVVDGMGETGAAAIYRMRHNRIEEVRRHRGRGSVGFLYGLITDLAGFDQIKGEEWKIMGLAPYGRTDPELMSLLRRLFSGEGGRLRFTDDATVQAVAGEILARRPADAQEVGWADLARCGQELFGEMMDILVAEAERLAPHRNLVIAGGCGLNSSYNGRVIGRSGFARLHVPSAPGDDGNAIGAAWLAYAEDHPDWGGPAPETRPLSPYLGSGVSTEPLARMAAWEPRARRLGHDGVTREAARILAGGGLVGWVQGRAEFGPRALGNRSILADPRPAWAKDALNAKVKYREAFRPFAPSILAEAGPDWFEDYADSPYMERTLVWREAVRARVPAVVHADGTGRLQSVTPERNPAYAALIGAFRDITGVPILLNTSFNVMGKPILHTAEDAILMFYTTGLDALVVEDWLLVK</sequence>
<dbReference type="Gene3D" id="3.30.420.40">
    <property type="match status" value="2"/>
</dbReference>
<keyword evidence="4" id="KW-0808">Transferase</keyword>
<feature type="domain" description="Carbamoyltransferase" evidence="2">
    <location>
        <begin position="5"/>
        <end position="359"/>
    </location>
</feature>
<dbReference type="Gene3D" id="3.90.870.20">
    <property type="entry name" value="Carbamoyltransferase, C-terminal domain"/>
    <property type="match status" value="1"/>
</dbReference>
<name>A0A6N6MSB9_9HYPH</name>
<dbReference type="PANTHER" id="PTHR34847">
    <property type="entry name" value="NODULATION PROTEIN U"/>
    <property type="match status" value="1"/>
</dbReference>
<comment type="caution">
    <text evidence="4">The sequence shown here is derived from an EMBL/GenBank/DDBJ whole genome shotgun (WGS) entry which is preliminary data.</text>
</comment>
<dbReference type="InterPro" id="IPR003696">
    <property type="entry name" value="Carbtransf_dom"/>
</dbReference>
<reference evidence="4 5" key="1">
    <citation type="submission" date="2019-09" db="EMBL/GenBank/DDBJ databases">
        <title>YIM 132548 draft genome.</title>
        <authorList>
            <person name="Jiang L."/>
        </authorList>
    </citation>
    <scope>NUCLEOTIDE SEQUENCE [LARGE SCALE GENOMIC DNA]</scope>
    <source>
        <strain evidence="4 5">YIM 132548</strain>
    </source>
</reference>
<evidence type="ECO:0000313" key="5">
    <source>
        <dbReference type="Proteomes" id="UP000441523"/>
    </source>
</evidence>
<dbReference type="PANTHER" id="PTHR34847:SF1">
    <property type="entry name" value="NODULATION PROTEIN U"/>
    <property type="match status" value="1"/>
</dbReference>
<dbReference type="InterPro" id="IPR038152">
    <property type="entry name" value="Carbam_trans_C_sf"/>
</dbReference>
<comment type="similarity">
    <text evidence="1">Belongs to the NodU/CmcH family.</text>
</comment>
<proteinExistence type="inferred from homology"/>
<dbReference type="Pfam" id="PF16861">
    <property type="entry name" value="Carbam_trans_C"/>
    <property type="match status" value="1"/>
</dbReference>
<dbReference type="InterPro" id="IPR043129">
    <property type="entry name" value="ATPase_NBD"/>
</dbReference>
<dbReference type="AlphaFoldDB" id="A0A6N6MSB9"/>
<organism evidence="4 5">
    <name type="scientific">Methylobacterium planeticum</name>
    <dbReference type="NCBI Taxonomy" id="2615211"/>
    <lineage>
        <taxon>Bacteria</taxon>
        <taxon>Pseudomonadati</taxon>
        <taxon>Pseudomonadota</taxon>
        <taxon>Alphaproteobacteria</taxon>
        <taxon>Hyphomicrobiales</taxon>
        <taxon>Methylobacteriaceae</taxon>
        <taxon>Methylobacterium</taxon>
    </lineage>
</organism>
<protein>
    <submittedName>
        <fullName evidence="4">Carbamoyltransferase</fullName>
    </submittedName>
</protein>
<dbReference type="InterPro" id="IPR031730">
    <property type="entry name" value="Carbam_trans_C"/>
</dbReference>
<dbReference type="RefSeq" id="WP_150963762.1">
    <property type="nucleotide sequence ID" value="NZ_VZZJ01000008.1"/>
</dbReference>
<dbReference type="Proteomes" id="UP000441523">
    <property type="component" value="Unassembled WGS sequence"/>
</dbReference>
<dbReference type="SUPFAM" id="SSF53067">
    <property type="entry name" value="Actin-like ATPase domain"/>
    <property type="match status" value="1"/>
</dbReference>
<evidence type="ECO:0000256" key="1">
    <source>
        <dbReference type="ARBA" id="ARBA00006129"/>
    </source>
</evidence>
<dbReference type="GO" id="GO:0016740">
    <property type="term" value="F:transferase activity"/>
    <property type="evidence" value="ECO:0007669"/>
    <property type="project" value="UniProtKB-KW"/>
</dbReference>
<keyword evidence="5" id="KW-1185">Reference proteome</keyword>
<accession>A0A6N6MSB9</accession>
<feature type="domain" description="Carbamoyltransferase C-terminal" evidence="3">
    <location>
        <begin position="416"/>
        <end position="585"/>
    </location>
</feature>
<evidence type="ECO:0000313" key="4">
    <source>
        <dbReference type="EMBL" id="KAB1073395.1"/>
    </source>
</evidence>
<dbReference type="EMBL" id="VZZJ01000008">
    <property type="protein sequence ID" value="KAB1073395.1"/>
    <property type="molecule type" value="Genomic_DNA"/>
</dbReference>